<dbReference type="Proteomes" id="UP000243534">
    <property type="component" value="Unassembled WGS sequence"/>
</dbReference>
<comment type="caution">
    <text evidence="2">The sequence shown here is derived from an EMBL/GenBank/DDBJ whole genome shotgun (WGS) entry which is preliminary data.</text>
</comment>
<dbReference type="SUPFAM" id="SSF160240">
    <property type="entry name" value="Cation efflux protein cytoplasmic domain-like"/>
    <property type="match status" value="1"/>
</dbReference>
<dbReference type="InterPro" id="IPR027470">
    <property type="entry name" value="Cation_efflux_CTD"/>
</dbReference>
<evidence type="ECO:0000313" key="2">
    <source>
        <dbReference type="EMBL" id="OFC63771.1"/>
    </source>
</evidence>
<evidence type="ECO:0000259" key="1">
    <source>
        <dbReference type="Pfam" id="PF16916"/>
    </source>
</evidence>
<dbReference type="Pfam" id="PF16916">
    <property type="entry name" value="ZT_dimer"/>
    <property type="match status" value="1"/>
</dbReference>
<gene>
    <name evidence="3" type="ORF">ACZ87_03016</name>
    <name evidence="2" type="ORF">BBW68_04070</name>
</gene>
<organism evidence="2 4">
    <name type="scientific">Candidatus Erwinia dacicola</name>
    <dbReference type="NCBI Taxonomy" id="252393"/>
    <lineage>
        <taxon>Bacteria</taxon>
        <taxon>Pseudomonadati</taxon>
        <taxon>Pseudomonadota</taxon>
        <taxon>Gammaproteobacteria</taxon>
        <taxon>Enterobacterales</taxon>
        <taxon>Erwiniaceae</taxon>
        <taxon>Erwinia</taxon>
    </lineage>
</organism>
<dbReference type="Proteomes" id="UP000244334">
    <property type="component" value="Unassembled WGS sequence"/>
</dbReference>
<evidence type="ECO:0000313" key="5">
    <source>
        <dbReference type="Proteomes" id="UP000244334"/>
    </source>
</evidence>
<dbReference type="EMBL" id="LJAM02000433">
    <property type="protein sequence ID" value="RAP70181.1"/>
    <property type="molecule type" value="Genomic_DNA"/>
</dbReference>
<proteinExistence type="predicted"/>
<keyword evidence="5" id="KW-1185">Reference proteome</keyword>
<feature type="domain" description="Cation efflux protein cytoplasmic" evidence="1">
    <location>
        <begin position="11"/>
        <end position="73"/>
    </location>
</feature>
<sequence length="76" mass="8689">MGYEAVQALLEEEHQSIIDIVAAWPSVQGTHDIGTRQSDPTRFIQLHLEMDDHLPLYPAYQVAEQVKQALIKNSRF</sequence>
<reference evidence="3 5" key="2">
    <citation type="submission" date="2018-04" db="EMBL/GenBank/DDBJ databases">
        <title>Genomes of the Obligate Erwinia dacicola and Facultative Enterobacter sp. OLF Endosymbionts of the Olive Fruit fly, Bactrocera oleae.</title>
        <authorList>
            <person name="Estes A.M."/>
            <person name="Hearn D.J."/>
            <person name="Agarwal S."/>
            <person name="Pierson E.A."/>
            <person name="Dunning-Hotopp J.C."/>
        </authorList>
    </citation>
    <scope>NUCLEOTIDE SEQUENCE [LARGE SCALE GENOMIC DNA]</scope>
    <source>
        <strain evidence="3 5">Oroville</strain>
    </source>
</reference>
<evidence type="ECO:0000313" key="4">
    <source>
        <dbReference type="Proteomes" id="UP000243534"/>
    </source>
</evidence>
<dbReference type="InterPro" id="IPR036837">
    <property type="entry name" value="Cation_efflux_CTD_sf"/>
</dbReference>
<reference evidence="2 4" key="1">
    <citation type="submission" date="2016-07" db="EMBL/GenBank/DDBJ databases">
        <authorList>
            <person name="Yuval B."/>
        </authorList>
    </citation>
    <scope>NUCLEOTIDE SEQUENCE [LARGE SCALE GENOMIC DNA]</scope>
    <source>
        <strain evidence="2 4">IL</strain>
    </source>
</reference>
<protein>
    <submittedName>
        <fullName evidence="3">Cation efflux family protein</fullName>
    </submittedName>
</protein>
<name>A0A1E7Z4Y5_9GAMM</name>
<dbReference type="EMBL" id="MAYS01000032">
    <property type="protein sequence ID" value="OFC63771.1"/>
    <property type="molecule type" value="Genomic_DNA"/>
</dbReference>
<dbReference type="AlphaFoldDB" id="A0A1E7Z4Y5"/>
<dbReference type="Gene3D" id="3.30.70.1350">
    <property type="entry name" value="Cation efflux protein, cytoplasmic domain"/>
    <property type="match status" value="1"/>
</dbReference>
<accession>A0A1E7Z4Y5</accession>
<evidence type="ECO:0000313" key="3">
    <source>
        <dbReference type="EMBL" id="RAP70181.1"/>
    </source>
</evidence>